<dbReference type="InterPro" id="IPR036259">
    <property type="entry name" value="MFS_trans_sf"/>
</dbReference>
<accession>A0A6P5TQG0</accession>
<dbReference type="InterPro" id="IPR005828">
    <property type="entry name" value="MFS_sugar_transport-like"/>
</dbReference>
<dbReference type="RefSeq" id="XP_021829203.1">
    <property type="nucleotide sequence ID" value="XM_021973511.1"/>
</dbReference>
<dbReference type="GeneID" id="110769516"/>
<dbReference type="PANTHER" id="PTHR23503">
    <property type="entry name" value="SOLUTE CARRIER FAMILY 2"/>
    <property type="match status" value="1"/>
</dbReference>
<reference evidence="6 7" key="1">
    <citation type="submission" date="2025-04" db="UniProtKB">
        <authorList>
            <consortium name="RefSeq"/>
        </authorList>
    </citation>
    <scope>IDENTIFICATION</scope>
</reference>
<dbReference type="RefSeq" id="XP_021829201.1">
    <property type="nucleotide sequence ID" value="XM_021973509.1"/>
</dbReference>
<keyword evidence="4" id="KW-0472">Membrane</keyword>
<keyword evidence="6 7" id="KW-0762">Sugar transport</keyword>
<dbReference type="Pfam" id="PF00083">
    <property type="entry name" value="Sugar_tr"/>
    <property type="match status" value="1"/>
</dbReference>
<dbReference type="GO" id="GO:0015149">
    <property type="term" value="F:hexose transmembrane transporter activity"/>
    <property type="evidence" value="ECO:0007669"/>
    <property type="project" value="TreeGrafter"/>
</dbReference>
<evidence type="ECO:0000313" key="8">
    <source>
        <dbReference type="RefSeq" id="XP_021829201.1"/>
    </source>
</evidence>
<dbReference type="PANTHER" id="PTHR23503:SF114">
    <property type="entry name" value="PLASTIDIC GLUCOSE TRANSPORTER 3-RELATED"/>
    <property type="match status" value="1"/>
</dbReference>
<organism evidence="5 6">
    <name type="scientific">Prunus avium</name>
    <name type="common">Cherry</name>
    <name type="synonym">Cerasus avium</name>
    <dbReference type="NCBI Taxonomy" id="42229"/>
    <lineage>
        <taxon>Eukaryota</taxon>
        <taxon>Viridiplantae</taxon>
        <taxon>Streptophyta</taxon>
        <taxon>Embryophyta</taxon>
        <taxon>Tracheophyta</taxon>
        <taxon>Spermatophyta</taxon>
        <taxon>Magnoliopsida</taxon>
        <taxon>eudicotyledons</taxon>
        <taxon>Gunneridae</taxon>
        <taxon>Pentapetalae</taxon>
        <taxon>rosids</taxon>
        <taxon>fabids</taxon>
        <taxon>Rosales</taxon>
        <taxon>Rosaceae</taxon>
        <taxon>Amygdaloideae</taxon>
        <taxon>Amygdaleae</taxon>
        <taxon>Prunus</taxon>
    </lineage>
</organism>
<name>A0A6P5TQG0_PRUAV</name>
<comment type="subcellular location">
    <subcellularLocation>
        <location evidence="1">Membrane</location>
    </subcellularLocation>
</comment>
<dbReference type="KEGG" id="pavi:110769516"/>
<evidence type="ECO:0000313" key="9">
    <source>
        <dbReference type="RefSeq" id="XP_021829202.1"/>
    </source>
</evidence>
<dbReference type="InterPro" id="IPR045263">
    <property type="entry name" value="GLUT"/>
</dbReference>
<dbReference type="GO" id="GO:0016020">
    <property type="term" value="C:membrane"/>
    <property type="evidence" value="ECO:0007669"/>
    <property type="project" value="UniProtKB-SubCell"/>
</dbReference>
<proteinExistence type="predicted"/>
<protein>
    <submittedName>
        <fullName evidence="6 7">Probable plastidic glucose transporter 2 isoform X1</fullName>
    </submittedName>
</protein>
<keyword evidence="5" id="KW-1185">Reference proteome</keyword>
<keyword evidence="2" id="KW-0812">Transmembrane</keyword>
<gene>
    <name evidence="6 7 8 9 10" type="primary">LOC110769516</name>
</gene>
<dbReference type="RefSeq" id="XP_021829200.1">
    <property type="nucleotide sequence ID" value="XM_021973508.1"/>
</dbReference>
<dbReference type="RefSeq" id="XP_021829199.1">
    <property type="nucleotide sequence ID" value="XM_021973507.1"/>
</dbReference>
<evidence type="ECO:0000256" key="1">
    <source>
        <dbReference type="ARBA" id="ARBA00004370"/>
    </source>
</evidence>
<dbReference type="RefSeq" id="XP_021829202.1">
    <property type="nucleotide sequence ID" value="XM_021973510.1"/>
</dbReference>
<dbReference type="SUPFAM" id="SSF103473">
    <property type="entry name" value="MFS general substrate transporter"/>
    <property type="match status" value="1"/>
</dbReference>
<dbReference type="Gene3D" id="1.20.1250.20">
    <property type="entry name" value="MFS general substrate transporter like domains"/>
    <property type="match status" value="1"/>
</dbReference>
<evidence type="ECO:0000313" key="7">
    <source>
        <dbReference type="RefSeq" id="XP_021829200.1"/>
    </source>
</evidence>
<sequence>MVFIGSTIFALQQLSGINTVFYFSSTVFKSFGAPSDLANICVGIANLSGSVVAMILMDKPGRKVLLLGSFSGMAVAMGLQVTGASSYASGSGALSLSVGWWHAAAVCLDDFSWSWSGVVISMPTRHTSVWRRRTISMLLIEKKVRV</sequence>
<evidence type="ECO:0000313" key="5">
    <source>
        <dbReference type="Proteomes" id="UP000515124"/>
    </source>
</evidence>
<evidence type="ECO:0000256" key="2">
    <source>
        <dbReference type="ARBA" id="ARBA00022692"/>
    </source>
</evidence>
<evidence type="ECO:0000256" key="3">
    <source>
        <dbReference type="ARBA" id="ARBA00022989"/>
    </source>
</evidence>
<keyword evidence="6 7" id="KW-0813">Transport</keyword>
<dbReference type="Proteomes" id="UP000515124">
    <property type="component" value="Unplaced"/>
</dbReference>
<evidence type="ECO:0000313" key="10">
    <source>
        <dbReference type="RefSeq" id="XP_021829203.1"/>
    </source>
</evidence>
<evidence type="ECO:0000313" key="6">
    <source>
        <dbReference type="RefSeq" id="XP_021829199.1"/>
    </source>
</evidence>
<keyword evidence="3" id="KW-1133">Transmembrane helix</keyword>
<evidence type="ECO:0000256" key="4">
    <source>
        <dbReference type="ARBA" id="ARBA00023136"/>
    </source>
</evidence>
<dbReference type="AlphaFoldDB" id="A0A6P5TQG0"/>